<organism evidence="1 2">
    <name type="scientific">Dreissena polymorpha</name>
    <name type="common">Zebra mussel</name>
    <name type="synonym">Mytilus polymorpha</name>
    <dbReference type="NCBI Taxonomy" id="45954"/>
    <lineage>
        <taxon>Eukaryota</taxon>
        <taxon>Metazoa</taxon>
        <taxon>Spiralia</taxon>
        <taxon>Lophotrochozoa</taxon>
        <taxon>Mollusca</taxon>
        <taxon>Bivalvia</taxon>
        <taxon>Autobranchia</taxon>
        <taxon>Heteroconchia</taxon>
        <taxon>Euheterodonta</taxon>
        <taxon>Imparidentia</taxon>
        <taxon>Neoheterodontei</taxon>
        <taxon>Myida</taxon>
        <taxon>Dreissenoidea</taxon>
        <taxon>Dreissenidae</taxon>
        <taxon>Dreissena</taxon>
    </lineage>
</organism>
<dbReference type="EMBL" id="JAIWYP010000002">
    <property type="protein sequence ID" value="KAH3871979.1"/>
    <property type="molecule type" value="Genomic_DNA"/>
</dbReference>
<evidence type="ECO:0000313" key="2">
    <source>
        <dbReference type="Proteomes" id="UP000828390"/>
    </source>
</evidence>
<gene>
    <name evidence="1" type="ORF">DPMN_035194</name>
</gene>
<reference evidence="1" key="2">
    <citation type="submission" date="2020-11" db="EMBL/GenBank/DDBJ databases">
        <authorList>
            <person name="McCartney M.A."/>
            <person name="Auch B."/>
            <person name="Kono T."/>
            <person name="Mallez S."/>
            <person name="Becker A."/>
            <person name="Gohl D.M."/>
            <person name="Silverstein K.A.T."/>
            <person name="Koren S."/>
            <person name="Bechman K.B."/>
            <person name="Herman A."/>
            <person name="Abrahante J.E."/>
            <person name="Garbe J."/>
        </authorList>
    </citation>
    <scope>NUCLEOTIDE SEQUENCE</scope>
    <source>
        <strain evidence="1">Duluth1</strain>
        <tissue evidence="1">Whole animal</tissue>
    </source>
</reference>
<dbReference type="AlphaFoldDB" id="A0A9D4RKP8"/>
<keyword evidence="2" id="KW-1185">Reference proteome</keyword>
<proteinExistence type="predicted"/>
<accession>A0A9D4RKP8</accession>
<comment type="caution">
    <text evidence="1">The sequence shown here is derived from an EMBL/GenBank/DDBJ whole genome shotgun (WGS) entry which is preliminary data.</text>
</comment>
<sequence length="93" mass="10315">MYETARVCNNRLNGLDNEQGRQYTSAKQQSFGNSSVYLVKCSYSHGNHRTCDCRKRPQGKSNAAISAADLNPQEQFDEMGFSNGSDSNTFLPA</sequence>
<reference evidence="1" key="1">
    <citation type="journal article" date="2019" name="bioRxiv">
        <title>The Genome of the Zebra Mussel, Dreissena polymorpha: A Resource for Invasive Species Research.</title>
        <authorList>
            <person name="McCartney M.A."/>
            <person name="Auch B."/>
            <person name="Kono T."/>
            <person name="Mallez S."/>
            <person name="Zhang Y."/>
            <person name="Obille A."/>
            <person name="Becker A."/>
            <person name="Abrahante J.E."/>
            <person name="Garbe J."/>
            <person name="Badalamenti J.P."/>
            <person name="Herman A."/>
            <person name="Mangelson H."/>
            <person name="Liachko I."/>
            <person name="Sullivan S."/>
            <person name="Sone E.D."/>
            <person name="Koren S."/>
            <person name="Silverstein K.A.T."/>
            <person name="Beckman K.B."/>
            <person name="Gohl D.M."/>
        </authorList>
    </citation>
    <scope>NUCLEOTIDE SEQUENCE</scope>
    <source>
        <strain evidence="1">Duluth1</strain>
        <tissue evidence="1">Whole animal</tissue>
    </source>
</reference>
<protein>
    <submittedName>
        <fullName evidence="1">Uncharacterized protein</fullName>
    </submittedName>
</protein>
<name>A0A9D4RKP8_DREPO</name>
<dbReference type="Proteomes" id="UP000828390">
    <property type="component" value="Unassembled WGS sequence"/>
</dbReference>
<evidence type="ECO:0000313" key="1">
    <source>
        <dbReference type="EMBL" id="KAH3871979.1"/>
    </source>
</evidence>